<dbReference type="EMBL" id="SLXT01000031">
    <property type="protein sequence ID" value="TCP61009.1"/>
    <property type="molecule type" value="Genomic_DNA"/>
</dbReference>
<evidence type="ECO:0000313" key="2">
    <source>
        <dbReference type="Proteomes" id="UP000294813"/>
    </source>
</evidence>
<dbReference type="AlphaFoldDB" id="A0A4R2RFD3"/>
<dbReference type="Proteomes" id="UP000294813">
    <property type="component" value="Unassembled WGS sequence"/>
</dbReference>
<dbReference type="RefSeq" id="WP_131920501.1">
    <property type="nucleotide sequence ID" value="NZ_JAOQNU010000032.1"/>
</dbReference>
<keyword evidence="2" id="KW-1185">Reference proteome</keyword>
<proteinExistence type="predicted"/>
<dbReference type="OrthoDB" id="2083020at2"/>
<accession>A0A4R2RFD3</accession>
<gene>
    <name evidence="1" type="ORF">EDD73_1311</name>
</gene>
<name>A0A4R2RFD3_9FIRM</name>
<reference evidence="1 2" key="1">
    <citation type="submission" date="2019-03" db="EMBL/GenBank/DDBJ databases">
        <title>Genomic Encyclopedia of Type Strains, Phase IV (KMG-IV): sequencing the most valuable type-strain genomes for metagenomic binning, comparative biology and taxonomic classification.</title>
        <authorList>
            <person name="Goeker M."/>
        </authorList>
    </citation>
    <scope>NUCLEOTIDE SEQUENCE [LARGE SCALE GENOMIC DNA]</scope>
    <source>
        <strain evidence="1 2">DSM 11170</strain>
    </source>
</reference>
<evidence type="ECO:0000313" key="1">
    <source>
        <dbReference type="EMBL" id="TCP61009.1"/>
    </source>
</evidence>
<protein>
    <submittedName>
        <fullName evidence="1">Uncharacterized protein</fullName>
    </submittedName>
</protein>
<organism evidence="1 2">
    <name type="scientific">Heliophilum fasciatum</name>
    <dbReference type="NCBI Taxonomy" id="35700"/>
    <lineage>
        <taxon>Bacteria</taxon>
        <taxon>Bacillati</taxon>
        <taxon>Bacillota</taxon>
        <taxon>Clostridia</taxon>
        <taxon>Eubacteriales</taxon>
        <taxon>Heliobacteriaceae</taxon>
        <taxon>Heliophilum</taxon>
    </lineage>
</organism>
<sequence length="118" mass="13007">MPVDPNIIIDIPQINKLGILQKVVPGMEVIQLSPKYDPDNFISPGTANRCFGIEPDELKQAVSLGNIPGVVANNRVRVRETDLIEAIASGRMEQSTWFLGMYKGKLKEVCPGVFRTVV</sequence>
<comment type="caution">
    <text evidence="1">The sequence shown here is derived from an EMBL/GenBank/DDBJ whole genome shotgun (WGS) entry which is preliminary data.</text>
</comment>